<organism evidence="4 6">
    <name type="scientific">Candidatus Sedimenticola endophacoides</name>
    <dbReference type="NCBI Taxonomy" id="2548426"/>
    <lineage>
        <taxon>Bacteria</taxon>
        <taxon>Pseudomonadati</taxon>
        <taxon>Pseudomonadota</taxon>
        <taxon>Gammaproteobacteria</taxon>
        <taxon>Chromatiales</taxon>
        <taxon>Sedimenticolaceae</taxon>
        <taxon>Sedimenticola</taxon>
    </lineage>
</organism>
<keyword evidence="2" id="KW-0812">Transmembrane</keyword>
<dbReference type="AlphaFoldDB" id="A0A657Q4A4"/>
<dbReference type="Gene3D" id="1.10.287.1700">
    <property type="match status" value="1"/>
</dbReference>
<feature type="coiled-coil region" evidence="1">
    <location>
        <begin position="53"/>
        <end position="223"/>
    </location>
</feature>
<dbReference type="InterPro" id="IPR053716">
    <property type="entry name" value="Flag_assembly_chemotaxis_eff"/>
</dbReference>
<evidence type="ECO:0000313" key="4">
    <source>
        <dbReference type="EMBL" id="PUE03296.1"/>
    </source>
</evidence>
<accession>A0A657Q4A4</accession>
<comment type="caution">
    <text evidence="4">The sequence shown here is derived from an EMBL/GenBank/DDBJ whole genome shotgun (WGS) entry which is preliminary data.</text>
</comment>
<protein>
    <recommendedName>
        <fullName evidence="7">Flagellar motor protein MotB</fullName>
    </recommendedName>
</protein>
<reference evidence="3 5" key="1">
    <citation type="submission" date="2017-02" db="EMBL/GenBank/DDBJ databases">
        <title>Novel co-symbiosis in the unique lucinid bivalve Phacoides pectinatus.</title>
        <authorList>
            <person name="Lim S.J."/>
            <person name="Davis B.G."/>
            <person name="Gill D.E."/>
            <person name="Engel A.S."/>
            <person name="Anderson L.C."/>
            <person name="Campbell B.J."/>
        </authorList>
    </citation>
    <scope>NUCLEOTIDE SEQUENCE [LARGE SCALE GENOMIC DNA]</scope>
    <source>
        <strain evidence="3">LUC13016_P6</strain>
    </source>
</reference>
<evidence type="ECO:0000256" key="2">
    <source>
        <dbReference type="SAM" id="Phobius"/>
    </source>
</evidence>
<keyword evidence="2" id="KW-1133">Transmembrane helix</keyword>
<dbReference type="Proteomes" id="UP000243361">
    <property type="component" value="Unassembled WGS sequence"/>
</dbReference>
<keyword evidence="5" id="KW-1185">Reference proteome</keyword>
<reference evidence="4 6" key="2">
    <citation type="submission" date="2018-01" db="EMBL/GenBank/DDBJ databases">
        <title>Novel co-symbiosis in the lucinid bivalve Phacoides pectinatus.</title>
        <authorList>
            <person name="Lim S.J."/>
            <person name="Davis B.G."/>
            <person name="Gill D.E."/>
            <person name="Engel A.S."/>
            <person name="Anderson L.C."/>
            <person name="Campbell B.J."/>
        </authorList>
    </citation>
    <scope>NUCLEOTIDE SEQUENCE [LARGE SCALE GENOMIC DNA]</scope>
    <source>
        <strain evidence="4">N3_P5</strain>
    </source>
</reference>
<evidence type="ECO:0008006" key="7">
    <source>
        <dbReference type="Google" id="ProtNLM"/>
    </source>
</evidence>
<evidence type="ECO:0000313" key="6">
    <source>
        <dbReference type="Proteomes" id="UP000250928"/>
    </source>
</evidence>
<keyword evidence="2" id="KW-0472">Membrane</keyword>
<name>A0A657Q4A4_9GAMM</name>
<evidence type="ECO:0000313" key="3">
    <source>
        <dbReference type="EMBL" id="OQX34400.1"/>
    </source>
</evidence>
<feature type="transmembrane region" description="Helical" evidence="2">
    <location>
        <begin position="30"/>
        <end position="47"/>
    </location>
</feature>
<evidence type="ECO:0000313" key="5">
    <source>
        <dbReference type="Proteomes" id="UP000243361"/>
    </source>
</evidence>
<dbReference type="EMBL" id="PQCO01000161">
    <property type="protein sequence ID" value="PUE03296.1"/>
    <property type="molecule type" value="Genomic_DNA"/>
</dbReference>
<proteinExistence type="predicted"/>
<dbReference type="Proteomes" id="UP000250928">
    <property type="component" value="Unassembled WGS sequence"/>
</dbReference>
<keyword evidence="1" id="KW-0175">Coiled coil</keyword>
<evidence type="ECO:0000256" key="1">
    <source>
        <dbReference type="SAM" id="Coils"/>
    </source>
</evidence>
<sequence>MSADGGFIDLRLNRQERQSSDGFWPSFTDIMTVILMIFMIAMVVLLLRNMELVKQLRATMEAERAAMELARTTGEEKESLALKLIASENELSMLRIRLMQMKEESNAQIATIGNQSDEIATLMADIERLTLRRDQLTAENFTLGESLKRARAELESTEQSLASLEQSLASLKQQHAERLEELQGAQLELTKARNTIDSLQSGREVLESQLAGMRDRITEQSSELQTAKAASRLSDRELASLRLEYSDLKVKYDELVRPARSPEGRFVVDIRYGKSNGAFTIEYQTALEPGYKLISREELEQRLGRLKQQHSNGLYVKVIFPEQSGLSFNEAWTFTSDLHNRYDYYYQNSGSTPSLPKSPQQP</sequence>
<dbReference type="EMBL" id="MUIE01000229">
    <property type="protein sequence ID" value="OQX34400.1"/>
    <property type="molecule type" value="Genomic_DNA"/>
</dbReference>
<gene>
    <name evidence="3" type="ORF">B0D84_03480</name>
    <name evidence="4" type="ORF">C3L24_04705</name>
</gene>